<dbReference type="NCBIfam" id="NF003706">
    <property type="entry name" value="PRK05324.1"/>
    <property type="match status" value="1"/>
</dbReference>
<comment type="function">
    <text evidence="5">Transforms N(2)-succinylglutamate into succinate and glutamate.</text>
</comment>
<dbReference type="Gene3D" id="3.40.630.10">
    <property type="entry name" value="Zn peptidases"/>
    <property type="match status" value="1"/>
</dbReference>
<dbReference type="CDD" id="cd03855">
    <property type="entry name" value="M14_ASTE"/>
    <property type="match status" value="1"/>
</dbReference>
<dbReference type="RefSeq" id="WP_142894002.1">
    <property type="nucleotide sequence ID" value="NZ_ML660164.1"/>
</dbReference>
<dbReference type="NCBIfam" id="TIGR03242">
    <property type="entry name" value="arg_catab_astE"/>
    <property type="match status" value="1"/>
</dbReference>
<dbReference type="SUPFAM" id="SSF53187">
    <property type="entry name" value="Zn-dependent exopeptidases"/>
    <property type="match status" value="1"/>
</dbReference>
<sequence>MLSYLEVENGFIEISKLTGQSFSTEWTPLPNNVRLRMLDVGVLQVKPAAQSHSDMVISCGIHGNETAPIEIVSGLISQIVTGAIEPKVNLLFILGNPESMKISERFVSINMNRLFDGAHANYELNEENRYELERAERLESLVTSFYGEHQGNCRMHLDLHTAIKPSFHKTFAIRPFENSPITDDSRKLLVAMGIEAVLQHNKPSTTFSYFSVKRFYAEAYTLELGKVKPFGENNPEDFAAAINCLQNLIKGEAVEEPDVGALIEYKVVAEIIRNSDDFKFYVPDDVENFTAYPQGYLIAEDVDYNYRVAFEEESVVFPNTNVPVGQRVAVMVTKANQG</sequence>
<comment type="similarity">
    <text evidence="5">Belongs to the AspA/AstE family. Succinylglutamate desuccinylase subfamily.</text>
</comment>
<keyword evidence="2 5" id="KW-0479">Metal-binding</keyword>
<dbReference type="GO" id="GO:0019544">
    <property type="term" value="P:L-arginine catabolic process to L-glutamate"/>
    <property type="evidence" value="ECO:0007669"/>
    <property type="project" value="UniProtKB-UniRule"/>
</dbReference>
<dbReference type="OrthoDB" id="5290473at2"/>
<dbReference type="EMBL" id="VIKS01000008">
    <property type="protein sequence ID" value="TQV87350.1"/>
    <property type="molecule type" value="Genomic_DNA"/>
</dbReference>
<comment type="caution">
    <text evidence="9">The sequence shown here is derived from an EMBL/GenBank/DDBJ whole genome shotgun (WGS) entry which is preliminary data.</text>
</comment>
<keyword evidence="10" id="KW-1185">Reference proteome</keyword>
<dbReference type="EC" id="3.5.1.96" evidence="5 6"/>
<evidence type="ECO:0000259" key="7">
    <source>
        <dbReference type="Pfam" id="PF04952"/>
    </source>
</evidence>
<dbReference type="HAMAP" id="MF_00767">
    <property type="entry name" value="Arg_catab_AstE"/>
    <property type="match status" value="1"/>
</dbReference>
<keyword evidence="4 5" id="KW-0862">Zinc</keyword>
<organism evidence="9 10">
    <name type="scientific">Aliikangiella coralliicola</name>
    <dbReference type="NCBI Taxonomy" id="2592383"/>
    <lineage>
        <taxon>Bacteria</taxon>
        <taxon>Pseudomonadati</taxon>
        <taxon>Pseudomonadota</taxon>
        <taxon>Gammaproteobacteria</taxon>
        <taxon>Oceanospirillales</taxon>
        <taxon>Pleioneaceae</taxon>
        <taxon>Aliikangiella</taxon>
    </lineage>
</organism>
<evidence type="ECO:0000256" key="6">
    <source>
        <dbReference type="NCBIfam" id="TIGR03242"/>
    </source>
</evidence>
<gene>
    <name evidence="5 9" type="primary">astE</name>
    <name evidence="9" type="ORF">FLL46_12945</name>
</gene>
<proteinExistence type="inferred from homology"/>
<evidence type="ECO:0000256" key="2">
    <source>
        <dbReference type="ARBA" id="ARBA00022723"/>
    </source>
</evidence>
<dbReference type="GO" id="GO:0019545">
    <property type="term" value="P:L-arginine catabolic process to succinate"/>
    <property type="evidence" value="ECO:0007669"/>
    <property type="project" value="UniProtKB-UniRule"/>
</dbReference>
<dbReference type="Pfam" id="PF24827">
    <property type="entry name" value="AstE_AspA_cat"/>
    <property type="match status" value="1"/>
</dbReference>
<keyword evidence="1 5" id="KW-0056">Arginine metabolism</keyword>
<evidence type="ECO:0000256" key="1">
    <source>
        <dbReference type="ARBA" id="ARBA00022503"/>
    </source>
</evidence>
<dbReference type="InterPro" id="IPR050178">
    <property type="entry name" value="AspA/AstE_fam"/>
</dbReference>
<feature type="domain" description="Succinylglutamate desuccinylase/Aspartoacylase catalytic" evidence="8">
    <location>
        <begin position="54"/>
        <end position="245"/>
    </location>
</feature>
<comment type="cofactor">
    <cofactor evidence="5">
        <name>Zn(2+)</name>
        <dbReference type="ChEBI" id="CHEBI:29105"/>
    </cofactor>
    <text evidence="5">Binds 1 zinc ion per subunit.</text>
</comment>
<evidence type="ECO:0000256" key="4">
    <source>
        <dbReference type="ARBA" id="ARBA00022833"/>
    </source>
</evidence>
<keyword evidence="3 5" id="KW-0378">Hydrolase</keyword>
<evidence type="ECO:0000259" key="8">
    <source>
        <dbReference type="Pfam" id="PF24827"/>
    </source>
</evidence>
<evidence type="ECO:0000313" key="10">
    <source>
        <dbReference type="Proteomes" id="UP000315439"/>
    </source>
</evidence>
<reference evidence="9 10" key="1">
    <citation type="submission" date="2019-07" db="EMBL/GenBank/DDBJ databases">
        <title>Draft genome for Aliikangiella sp. M105.</title>
        <authorList>
            <person name="Wang G."/>
        </authorList>
    </citation>
    <scope>NUCLEOTIDE SEQUENCE [LARGE SCALE GENOMIC DNA]</scope>
    <source>
        <strain evidence="9 10">M105</strain>
    </source>
</reference>
<dbReference type="Proteomes" id="UP000315439">
    <property type="component" value="Unassembled WGS sequence"/>
</dbReference>
<dbReference type="GO" id="GO:0009017">
    <property type="term" value="F:succinylglutamate desuccinylase activity"/>
    <property type="evidence" value="ECO:0007669"/>
    <property type="project" value="UniProtKB-UniRule"/>
</dbReference>
<dbReference type="InterPro" id="IPR016681">
    <property type="entry name" value="SuccinylGlu_desuccinylase"/>
</dbReference>
<comment type="pathway">
    <text evidence="5">Amino-acid degradation; L-arginine degradation via AST pathway; L-glutamate and succinate from L-arginine: step 5/5.</text>
</comment>
<feature type="domain" description="AstE/AspA barrel-sandwich hybrid" evidence="7">
    <location>
        <begin position="264"/>
        <end position="334"/>
    </location>
</feature>
<evidence type="ECO:0000256" key="5">
    <source>
        <dbReference type="HAMAP-Rule" id="MF_00767"/>
    </source>
</evidence>
<dbReference type="AlphaFoldDB" id="A0A545UD07"/>
<dbReference type="InterPro" id="IPR055438">
    <property type="entry name" value="AstE_AspA_cat"/>
</dbReference>
<feature type="binding site" evidence="5">
    <location>
        <position position="160"/>
    </location>
    <ligand>
        <name>Zn(2+)</name>
        <dbReference type="ChEBI" id="CHEBI:29105"/>
    </ligand>
</feature>
<dbReference type="Pfam" id="PF04952">
    <property type="entry name" value="AstE_AspA_hybrid"/>
    <property type="match status" value="1"/>
</dbReference>
<protein>
    <recommendedName>
        <fullName evidence="5 6">Succinylglutamate desuccinylase</fullName>
        <ecNumber evidence="5 6">3.5.1.96</ecNumber>
    </recommendedName>
</protein>
<dbReference type="GO" id="GO:0016788">
    <property type="term" value="F:hydrolase activity, acting on ester bonds"/>
    <property type="evidence" value="ECO:0007669"/>
    <property type="project" value="UniProtKB-UniRule"/>
</dbReference>
<name>A0A545UD07_9GAMM</name>
<feature type="active site" evidence="5">
    <location>
        <position position="223"/>
    </location>
</feature>
<accession>A0A545UD07</accession>
<dbReference type="PANTHER" id="PTHR15162">
    <property type="entry name" value="ASPARTOACYLASE"/>
    <property type="match status" value="1"/>
</dbReference>
<feature type="binding site" evidence="5">
    <location>
        <position position="65"/>
    </location>
    <ligand>
        <name>Zn(2+)</name>
        <dbReference type="ChEBI" id="CHEBI:29105"/>
    </ligand>
</feature>
<feature type="binding site" evidence="5">
    <location>
        <position position="62"/>
    </location>
    <ligand>
        <name>Zn(2+)</name>
        <dbReference type="ChEBI" id="CHEBI:29105"/>
    </ligand>
</feature>
<dbReference type="PANTHER" id="PTHR15162:SF7">
    <property type="entry name" value="SUCCINYLGLUTAMATE DESUCCINYLASE"/>
    <property type="match status" value="1"/>
</dbReference>
<dbReference type="InterPro" id="IPR007036">
    <property type="entry name" value="Aste_AspA_hybrid_dom"/>
</dbReference>
<dbReference type="GO" id="GO:0008270">
    <property type="term" value="F:zinc ion binding"/>
    <property type="evidence" value="ECO:0007669"/>
    <property type="project" value="UniProtKB-UniRule"/>
</dbReference>
<dbReference type="UniPathway" id="UPA00185">
    <property type="reaction ID" value="UER00283"/>
</dbReference>
<evidence type="ECO:0000313" key="9">
    <source>
        <dbReference type="EMBL" id="TQV87350.1"/>
    </source>
</evidence>
<comment type="catalytic activity">
    <reaction evidence="5">
        <text>N-succinyl-L-glutamate + H2O = L-glutamate + succinate</text>
        <dbReference type="Rhea" id="RHEA:15169"/>
        <dbReference type="ChEBI" id="CHEBI:15377"/>
        <dbReference type="ChEBI" id="CHEBI:29985"/>
        <dbReference type="ChEBI" id="CHEBI:30031"/>
        <dbReference type="ChEBI" id="CHEBI:58763"/>
        <dbReference type="EC" id="3.5.1.96"/>
    </reaction>
</comment>
<evidence type="ECO:0000256" key="3">
    <source>
        <dbReference type="ARBA" id="ARBA00022801"/>
    </source>
</evidence>